<gene>
    <name evidence="2" type="ORF">Tci_580211</name>
</gene>
<reference evidence="2" key="1">
    <citation type="journal article" date="2019" name="Sci. Rep.">
        <title>Draft genome of Tanacetum cinerariifolium, the natural source of mosquito coil.</title>
        <authorList>
            <person name="Yamashiro T."/>
            <person name="Shiraishi A."/>
            <person name="Satake H."/>
            <person name="Nakayama K."/>
        </authorList>
    </citation>
    <scope>NUCLEOTIDE SEQUENCE</scope>
</reference>
<feature type="non-terminal residue" evidence="2">
    <location>
        <position position="1"/>
    </location>
</feature>
<dbReference type="EMBL" id="BKCJ010366230">
    <property type="protein sequence ID" value="GFA08239.1"/>
    <property type="molecule type" value="Genomic_DNA"/>
</dbReference>
<feature type="compositionally biased region" description="Polar residues" evidence="1">
    <location>
        <begin position="21"/>
        <end position="30"/>
    </location>
</feature>
<comment type="caution">
    <text evidence="2">The sequence shown here is derived from an EMBL/GenBank/DDBJ whole genome shotgun (WGS) entry which is preliminary data.</text>
</comment>
<name>A0A699J352_TANCI</name>
<feature type="compositionally biased region" description="Basic and acidic residues" evidence="1">
    <location>
        <begin position="1"/>
        <end position="18"/>
    </location>
</feature>
<evidence type="ECO:0000313" key="2">
    <source>
        <dbReference type="EMBL" id="GFA08239.1"/>
    </source>
</evidence>
<evidence type="ECO:0000256" key="1">
    <source>
        <dbReference type="SAM" id="MobiDB-lite"/>
    </source>
</evidence>
<evidence type="ECO:0008006" key="3">
    <source>
        <dbReference type="Google" id="ProtNLM"/>
    </source>
</evidence>
<feature type="region of interest" description="Disordered" evidence="1">
    <location>
        <begin position="1"/>
        <end position="40"/>
    </location>
</feature>
<accession>A0A699J352</accession>
<dbReference type="AlphaFoldDB" id="A0A699J352"/>
<protein>
    <recommendedName>
        <fullName evidence="3">Reverse transcriptase domain-containing protein</fullName>
    </recommendedName>
</protein>
<sequence>KEWWKPSKDRNARDDNKRTRTGNPFTTATNPVRRENTDNNQRGCTYKEFLSCNPKEYDGKGGSYMVELSDPQMKPRSCCWLVPQLVTPQNKRIKRNGSIKKNPEKGRNGGSLVRIEMRGMITRELGLGILLLQPQTLLGERTRYEESQCSVVGSLNISLRYLHGELGEQDSPLIDSLIGSV</sequence>
<organism evidence="2">
    <name type="scientific">Tanacetum cinerariifolium</name>
    <name type="common">Dalmatian daisy</name>
    <name type="synonym">Chrysanthemum cinerariifolium</name>
    <dbReference type="NCBI Taxonomy" id="118510"/>
    <lineage>
        <taxon>Eukaryota</taxon>
        <taxon>Viridiplantae</taxon>
        <taxon>Streptophyta</taxon>
        <taxon>Embryophyta</taxon>
        <taxon>Tracheophyta</taxon>
        <taxon>Spermatophyta</taxon>
        <taxon>Magnoliopsida</taxon>
        <taxon>eudicotyledons</taxon>
        <taxon>Gunneridae</taxon>
        <taxon>Pentapetalae</taxon>
        <taxon>asterids</taxon>
        <taxon>campanulids</taxon>
        <taxon>Asterales</taxon>
        <taxon>Asteraceae</taxon>
        <taxon>Asteroideae</taxon>
        <taxon>Anthemideae</taxon>
        <taxon>Anthemidinae</taxon>
        <taxon>Tanacetum</taxon>
    </lineage>
</organism>
<feature type="non-terminal residue" evidence="2">
    <location>
        <position position="181"/>
    </location>
</feature>
<proteinExistence type="predicted"/>